<comment type="catalytic activity">
    <reaction evidence="5">
        <text>a long-chain fatty acid + ATP + CoA = a long-chain fatty acyl-CoA + AMP + diphosphate</text>
        <dbReference type="Rhea" id="RHEA:15421"/>
        <dbReference type="ChEBI" id="CHEBI:30616"/>
        <dbReference type="ChEBI" id="CHEBI:33019"/>
        <dbReference type="ChEBI" id="CHEBI:57287"/>
        <dbReference type="ChEBI" id="CHEBI:57560"/>
        <dbReference type="ChEBI" id="CHEBI:83139"/>
        <dbReference type="ChEBI" id="CHEBI:456215"/>
        <dbReference type="EC" id="6.2.1.3"/>
    </reaction>
    <physiologicalReaction direction="left-to-right" evidence="5">
        <dbReference type="Rhea" id="RHEA:15422"/>
    </physiologicalReaction>
</comment>
<comment type="caution">
    <text evidence="9">The sequence shown here is derived from an EMBL/GenBank/DDBJ whole genome shotgun (WGS) entry which is preliminary data.</text>
</comment>
<dbReference type="Gene3D" id="3.30.300.30">
    <property type="match status" value="1"/>
</dbReference>
<dbReference type="CDD" id="cd05907">
    <property type="entry name" value="VL_LC_FACS_like"/>
    <property type="match status" value="1"/>
</dbReference>
<dbReference type="InterPro" id="IPR020845">
    <property type="entry name" value="AMP-binding_CS"/>
</dbReference>
<dbReference type="RefSeq" id="WP_242377951.1">
    <property type="nucleotide sequence ID" value="NZ_JAKRKC020000001.1"/>
</dbReference>
<dbReference type="InterPro" id="IPR045851">
    <property type="entry name" value="AMP-bd_C_sf"/>
</dbReference>
<dbReference type="Pfam" id="PF00501">
    <property type="entry name" value="AMP-binding"/>
    <property type="match status" value="1"/>
</dbReference>
<evidence type="ECO:0000256" key="6">
    <source>
        <dbReference type="ARBA" id="ARBA00032875"/>
    </source>
</evidence>
<dbReference type="InterPro" id="IPR042099">
    <property type="entry name" value="ANL_N_sf"/>
</dbReference>
<sequence length="623" mass="66745">MAEVLEVRAELERQIAGRTVCGQLAELAERHPDAPAYSDPGDPGSGSGDPGSGGGWRTLTYAEARRRVLEIAAAFAALGLARGESVALMMVNRSEHVLADLGAVHAGGVGCTVYATFAPEQIEFVAGDVGARYAVLGGPAELARWEPVLGRLDGLRKIIMLEGAPAGDERFLAWADFLELGRARLAADPAAIEERWRAVTADDVVTVLYTSGTTGVPKGVPLTHGNVFYEVAATDRLTALPQLGTQISYLTYAHIAERILSLYLPLVKASHVYFCTDLANLGATLGQVRPMMFFGVPRVWEKMMARLLAVLATQPEEQQAAVREAMAAGRAYVEAGQYGHTLTPEVRAAYDKADAALLGVIRGMIGFDRAEWTATGAAPLPPEVQNFYAGLGLKVIDVYGMTETTGAFTGNSPACYRLGTVGRAEPGVEVRVAEDGELLTRSPLNTRGYLGRPDATADLIDADGWLHTGDIGTVDDDGFYRVVDRKKELIITAGGENISPAEIENHLKQHPLIGQALAYGDNRPYPVAVLTLDAEVAPGWAQARGIAYGSLAELAEHPEVLKEVAAAVEVANTKLARVQQVKRWALLGAEWTAETEELTPSLKLKRRIIHAKYADILEGLYSG</sequence>
<dbReference type="InterPro" id="IPR000873">
    <property type="entry name" value="AMP-dep_synth/lig_dom"/>
</dbReference>
<reference evidence="9 10" key="1">
    <citation type="submission" date="2022-04" db="EMBL/GenBank/DDBJ databases">
        <title>Genome draft of Actinomadura sp. ATCC 31491.</title>
        <authorList>
            <person name="Shi X."/>
            <person name="Du Y."/>
        </authorList>
    </citation>
    <scope>NUCLEOTIDE SEQUENCE [LARGE SCALE GENOMIC DNA]</scope>
    <source>
        <strain evidence="9 10">ATCC 31491</strain>
    </source>
</reference>
<dbReference type="PANTHER" id="PTHR43272:SF32">
    <property type="entry name" value="AMP-DEPENDENT SYNTHETASE_LIGASE DOMAIN-CONTAINING PROTEIN"/>
    <property type="match status" value="1"/>
</dbReference>
<name>A0ABT0FX04_9ACTN</name>
<feature type="compositionally biased region" description="Gly residues" evidence="7">
    <location>
        <begin position="43"/>
        <end position="56"/>
    </location>
</feature>
<evidence type="ECO:0000313" key="9">
    <source>
        <dbReference type="EMBL" id="MCK2216480.1"/>
    </source>
</evidence>
<keyword evidence="4" id="KW-0443">Lipid metabolism</keyword>
<accession>A0ABT0FX04</accession>
<dbReference type="Pfam" id="PF23562">
    <property type="entry name" value="AMP-binding_C_3"/>
    <property type="match status" value="1"/>
</dbReference>
<evidence type="ECO:0000256" key="7">
    <source>
        <dbReference type="SAM" id="MobiDB-lite"/>
    </source>
</evidence>
<dbReference type="PANTHER" id="PTHR43272">
    <property type="entry name" value="LONG-CHAIN-FATTY-ACID--COA LIGASE"/>
    <property type="match status" value="1"/>
</dbReference>
<keyword evidence="2" id="KW-0436">Ligase</keyword>
<evidence type="ECO:0000313" key="10">
    <source>
        <dbReference type="Proteomes" id="UP001317259"/>
    </source>
</evidence>
<dbReference type="Proteomes" id="UP001317259">
    <property type="component" value="Unassembled WGS sequence"/>
</dbReference>
<organism evidence="9 10">
    <name type="scientific">Actinomadura luzonensis</name>
    <dbReference type="NCBI Taxonomy" id="2805427"/>
    <lineage>
        <taxon>Bacteria</taxon>
        <taxon>Bacillati</taxon>
        <taxon>Actinomycetota</taxon>
        <taxon>Actinomycetes</taxon>
        <taxon>Streptosporangiales</taxon>
        <taxon>Thermomonosporaceae</taxon>
        <taxon>Actinomadura</taxon>
    </lineage>
</organism>
<feature type="region of interest" description="Disordered" evidence="7">
    <location>
        <begin position="32"/>
        <end position="56"/>
    </location>
</feature>
<dbReference type="Gene3D" id="3.40.50.12780">
    <property type="entry name" value="N-terminal domain of ligase-like"/>
    <property type="match status" value="1"/>
</dbReference>
<evidence type="ECO:0000256" key="5">
    <source>
        <dbReference type="ARBA" id="ARBA00024484"/>
    </source>
</evidence>
<evidence type="ECO:0000256" key="1">
    <source>
        <dbReference type="ARBA" id="ARBA00006432"/>
    </source>
</evidence>
<keyword evidence="3" id="KW-0276">Fatty acid metabolism</keyword>
<proteinExistence type="inferred from homology"/>
<protein>
    <recommendedName>
        <fullName evidence="6">Acyl-CoA synthetase</fullName>
    </recommendedName>
</protein>
<gene>
    <name evidence="9" type="ORF">MF672_022130</name>
</gene>
<dbReference type="PROSITE" id="PS00455">
    <property type="entry name" value="AMP_BINDING"/>
    <property type="match status" value="1"/>
</dbReference>
<keyword evidence="10" id="KW-1185">Reference proteome</keyword>
<comment type="similarity">
    <text evidence="1">Belongs to the ATP-dependent AMP-binding enzyme family.</text>
</comment>
<evidence type="ECO:0000259" key="8">
    <source>
        <dbReference type="Pfam" id="PF00501"/>
    </source>
</evidence>
<evidence type="ECO:0000256" key="2">
    <source>
        <dbReference type="ARBA" id="ARBA00022598"/>
    </source>
</evidence>
<dbReference type="SUPFAM" id="SSF56801">
    <property type="entry name" value="Acetyl-CoA synthetase-like"/>
    <property type="match status" value="1"/>
</dbReference>
<evidence type="ECO:0000256" key="4">
    <source>
        <dbReference type="ARBA" id="ARBA00023098"/>
    </source>
</evidence>
<feature type="domain" description="AMP-dependent synthetase/ligase" evidence="8">
    <location>
        <begin position="26"/>
        <end position="450"/>
    </location>
</feature>
<dbReference type="EMBL" id="JAKRKC020000001">
    <property type="protein sequence ID" value="MCK2216480.1"/>
    <property type="molecule type" value="Genomic_DNA"/>
</dbReference>
<evidence type="ECO:0000256" key="3">
    <source>
        <dbReference type="ARBA" id="ARBA00022832"/>
    </source>
</evidence>